<gene>
    <name evidence="1" type="ORF">MRB53_003892</name>
</gene>
<organism evidence="1 2">
    <name type="scientific">Persea americana</name>
    <name type="common">Avocado</name>
    <dbReference type="NCBI Taxonomy" id="3435"/>
    <lineage>
        <taxon>Eukaryota</taxon>
        <taxon>Viridiplantae</taxon>
        <taxon>Streptophyta</taxon>
        <taxon>Embryophyta</taxon>
        <taxon>Tracheophyta</taxon>
        <taxon>Spermatophyta</taxon>
        <taxon>Magnoliopsida</taxon>
        <taxon>Magnoliidae</taxon>
        <taxon>Laurales</taxon>
        <taxon>Lauraceae</taxon>
        <taxon>Persea</taxon>
    </lineage>
</organism>
<protein>
    <submittedName>
        <fullName evidence="1">Uncharacterized protein</fullName>
    </submittedName>
</protein>
<evidence type="ECO:0000313" key="2">
    <source>
        <dbReference type="Proteomes" id="UP001234297"/>
    </source>
</evidence>
<name>A0ACC2MYT1_PERAE</name>
<dbReference type="EMBL" id="CM056809">
    <property type="protein sequence ID" value="KAJ8650869.1"/>
    <property type="molecule type" value="Genomic_DNA"/>
</dbReference>
<accession>A0ACC2MYT1</accession>
<dbReference type="Proteomes" id="UP001234297">
    <property type="component" value="Chromosome 1"/>
</dbReference>
<comment type="caution">
    <text evidence="1">The sequence shown here is derived from an EMBL/GenBank/DDBJ whole genome shotgun (WGS) entry which is preliminary data.</text>
</comment>
<sequence length="83" mass="9723">MLLLFFSGYPERERQIYKMPHRQRSAAYPPELRSRVGTGRLSSRVIEGTLTLLLSLSEVLPSNRRRIDPAVEKLFRCYSSFMF</sequence>
<reference evidence="1 2" key="1">
    <citation type="journal article" date="2022" name="Hortic Res">
        <title>A haplotype resolved chromosomal level avocado genome allows analysis of novel avocado genes.</title>
        <authorList>
            <person name="Nath O."/>
            <person name="Fletcher S.J."/>
            <person name="Hayward A."/>
            <person name="Shaw L.M."/>
            <person name="Masouleh A.K."/>
            <person name="Furtado A."/>
            <person name="Henry R.J."/>
            <person name="Mitter N."/>
        </authorList>
    </citation>
    <scope>NUCLEOTIDE SEQUENCE [LARGE SCALE GENOMIC DNA]</scope>
    <source>
        <strain evidence="2">cv. Hass</strain>
    </source>
</reference>
<keyword evidence="2" id="KW-1185">Reference proteome</keyword>
<proteinExistence type="predicted"/>
<evidence type="ECO:0000313" key="1">
    <source>
        <dbReference type="EMBL" id="KAJ8650869.1"/>
    </source>
</evidence>